<evidence type="ECO:0000256" key="2">
    <source>
        <dbReference type="ARBA" id="ARBA00008098"/>
    </source>
</evidence>
<keyword evidence="3" id="KW-0813">Transport</keyword>
<comment type="subcellular location">
    <subcellularLocation>
        <location evidence="1">Secreted</location>
    </subcellularLocation>
</comment>
<organism evidence="8">
    <name type="scientific">Anopheles funestus</name>
    <name type="common">African malaria mosquito</name>
    <dbReference type="NCBI Taxonomy" id="62324"/>
    <lineage>
        <taxon>Eukaryota</taxon>
        <taxon>Metazoa</taxon>
        <taxon>Ecdysozoa</taxon>
        <taxon>Arthropoda</taxon>
        <taxon>Hexapoda</taxon>
        <taxon>Insecta</taxon>
        <taxon>Pterygota</taxon>
        <taxon>Neoptera</taxon>
        <taxon>Endopterygota</taxon>
        <taxon>Diptera</taxon>
        <taxon>Nematocera</taxon>
        <taxon>Culicoidea</taxon>
        <taxon>Culicidae</taxon>
        <taxon>Anophelinae</taxon>
        <taxon>Anopheles</taxon>
    </lineage>
</organism>
<name>A0A4Y0BRF1_ANOFN</name>
<evidence type="ECO:0000256" key="1">
    <source>
        <dbReference type="ARBA" id="ARBA00004613"/>
    </source>
</evidence>
<comment type="similarity">
    <text evidence="2">Belongs to the PBP/GOBP family.</text>
</comment>
<evidence type="ECO:0000313" key="8">
    <source>
        <dbReference type="EnsemblMetazoa" id="AFUN022087-PA"/>
    </source>
</evidence>
<dbReference type="InterPro" id="IPR054577">
    <property type="entry name" value="OBP47-like_dom"/>
</dbReference>
<keyword evidence="6" id="KW-0732">Signal</keyword>
<dbReference type="GO" id="GO:0005576">
    <property type="term" value="C:extracellular region"/>
    <property type="evidence" value="ECO:0007669"/>
    <property type="project" value="UniProtKB-SubCell"/>
</dbReference>
<evidence type="ECO:0000256" key="6">
    <source>
        <dbReference type="SAM" id="SignalP"/>
    </source>
</evidence>
<dbReference type="STRING" id="62324.A0A4Y0BRF1"/>
<dbReference type="Gene3D" id="1.10.238.270">
    <property type="match status" value="1"/>
</dbReference>
<dbReference type="PANTHER" id="PTHR21066">
    <property type="entry name" value="ODORANT-BINDING PROTEIN 59A-RELATED"/>
    <property type="match status" value="1"/>
</dbReference>
<keyword evidence="5" id="KW-1015">Disulfide bond</keyword>
<evidence type="ECO:0000256" key="4">
    <source>
        <dbReference type="ARBA" id="ARBA00022525"/>
    </source>
</evidence>
<evidence type="ECO:0000256" key="3">
    <source>
        <dbReference type="ARBA" id="ARBA00022448"/>
    </source>
</evidence>
<dbReference type="Pfam" id="PF22651">
    <property type="entry name" value="OBP47_like"/>
    <property type="match status" value="1"/>
</dbReference>
<feature type="signal peptide" evidence="6">
    <location>
        <begin position="1"/>
        <end position="28"/>
    </location>
</feature>
<sequence length="210" mass="23451">MATTINSIKLCSWTKVLMLLWFAQLAIGESNSICKKMPSLGKEDSEDKCCSIPEVFPNETLHQCMGDLEQSSLPQLQKSCQFSICVLKKHNLLKGDRVDADQIKAYIKDKVKASDEWKSLMEKAVLQDCMPMVEKDNAMVKQMKTALGDCEPIPALTVACAAAKLYANCPAKDYTGSPLCDEWKTFLSKCSSSMDDLNEIYMLIETQKLT</sequence>
<evidence type="ECO:0000259" key="7">
    <source>
        <dbReference type="Pfam" id="PF22651"/>
    </source>
</evidence>
<keyword evidence="4" id="KW-0964">Secreted</keyword>
<dbReference type="VEuPathDB" id="VectorBase:AFUN022087"/>
<dbReference type="EnsemblMetazoa" id="AFUN022087-RA">
    <property type="protein sequence ID" value="AFUN022087-PA"/>
    <property type="gene ID" value="AFUN022087"/>
</dbReference>
<feature type="chain" id="PRO_5021252795" description="OBP47-like domain-containing protein" evidence="6">
    <location>
        <begin position="29"/>
        <end position="210"/>
    </location>
</feature>
<dbReference type="InterPro" id="IPR052295">
    <property type="entry name" value="Odorant-binding_protein"/>
</dbReference>
<reference evidence="8" key="1">
    <citation type="submission" date="2020-05" db="UniProtKB">
        <authorList>
            <consortium name="EnsemblMetazoa"/>
        </authorList>
    </citation>
    <scope>IDENTIFICATION</scope>
    <source>
        <strain evidence="8">FUMOZ</strain>
    </source>
</reference>
<accession>A0A4Y0BRF1</accession>
<dbReference type="VEuPathDB" id="VectorBase:AFUN2_011137"/>
<feature type="domain" description="OBP47-like" evidence="7">
    <location>
        <begin position="72"/>
        <end position="185"/>
    </location>
</feature>
<proteinExistence type="inferred from homology"/>
<protein>
    <recommendedName>
        <fullName evidence="7">OBP47-like domain-containing protein</fullName>
    </recommendedName>
</protein>
<dbReference type="AlphaFoldDB" id="A0A4Y0BRF1"/>
<evidence type="ECO:0000256" key="5">
    <source>
        <dbReference type="ARBA" id="ARBA00023157"/>
    </source>
</evidence>
<dbReference type="PANTHER" id="PTHR21066:SF15">
    <property type="entry name" value="GH25962P-RELATED"/>
    <property type="match status" value="1"/>
</dbReference>